<dbReference type="OrthoDB" id="3197277at2"/>
<dbReference type="Pfam" id="PF02634">
    <property type="entry name" value="FdhD-NarQ"/>
    <property type="match status" value="1"/>
</dbReference>
<evidence type="ECO:0000256" key="2">
    <source>
        <dbReference type="ARBA" id="ARBA00023150"/>
    </source>
</evidence>
<keyword evidence="1 3" id="KW-0963">Cytoplasm</keyword>
<keyword evidence="5" id="KW-1185">Reference proteome</keyword>
<dbReference type="InterPro" id="IPR003786">
    <property type="entry name" value="FdhD"/>
</dbReference>
<proteinExistence type="inferred from homology"/>
<name>A0A0P1JAP5_9RHOB</name>
<dbReference type="RefSeq" id="WP_058315551.1">
    <property type="nucleotide sequence ID" value="NZ_CYTO01000009.1"/>
</dbReference>
<dbReference type="GO" id="GO:0016783">
    <property type="term" value="F:sulfurtransferase activity"/>
    <property type="evidence" value="ECO:0007669"/>
    <property type="project" value="InterPro"/>
</dbReference>
<dbReference type="NCBIfam" id="TIGR00129">
    <property type="entry name" value="fdhD_narQ"/>
    <property type="match status" value="1"/>
</dbReference>
<reference evidence="5" key="1">
    <citation type="submission" date="2015-09" db="EMBL/GenBank/DDBJ databases">
        <authorList>
            <person name="Rodrigo-Torres Lidia"/>
            <person name="Arahal R.David."/>
        </authorList>
    </citation>
    <scope>NUCLEOTIDE SEQUENCE [LARGE SCALE GENOMIC DNA]</scope>
    <source>
        <strain evidence="5">CECT 5114</strain>
    </source>
</reference>
<dbReference type="HAMAP" id="MF_00187">
    <property type="entry name" value="FdhD"/>
    <property type="match status" value="1"/>
</dbReference>
<dbReference type="GO" id="GO:0005737">
    <property type="term" value="C:cytoplasm"/>
    <property type="evidence" value="ECO:0007669"/>
    <property type="project" value="UniProtKB-SubCell"/>
</dbReference>
<dbReference type="PANTHER" id="PTHR30592:SF1">
    <property type="entry name" value="SULFUR CARRIER PROTEIN FDHD"/>
    <property type="match status" value="1"/>
</dbReference>
<sequence length="263" mass="27984">MTAQINHDSTGVTQIVHAQSANGSDKMREVIVEEPIAIAFNGSSAAVMMGTPSDIRDLAFGFALTEGYVSSIQEIESFEVIRHEKGFEAQLWVTEDRAEAIAARRRAMAGPVGCGLCGIESLEQVAKSLPKTPARLNLTPSEISQAMAEISDWQPLKERTRSTHAAAFFVPDKGIILAREDVGRHNALDKLVGALVQDGVDTSKGAVVVTSRISLELVQKCAVLGSPLLIAASGPTSLAIETARACGLGVIGFCRGEDYEVFC</sequence>
<dbReference type="AlphaFoldDB" id="A0A0P1JAP5"/>
<gene>
    <name evidence="3" type="primary">fdhD</name>
    <name evidence="4" type="ORF">TA5114_02503</name>
</gene>
<dbReference type="Gene3D" id="3.40.140.10">
    <property type="entry name" value="Cytidine Deaminase, domain 2"/>
    <property type="match status" value="1"/>
</dbReference>
<dbReference type="PANTHER" id="PTHR30592">
    <property type="entry name" value="FORMATE DEHYDROGENASE"/>
    <property type="match status" value="1"/>
</dbReference>
<dbReference type="InterPro" id="IPR016193">
    <property type="entry name" value="Cytidine_deaminase-like"/>
</dbReference>
<accession>A0A0P1JAP5</accession>
<comment type="similarity">
    <text evidence="3">Belongs to the FdhD family.</text>
</comment>
<comment type="subcellular location">
    <subcellularLocation>
        <location evidence="3">Cytoplasm</location>
    </subcellularLocation>
</comment>
<dbReference type="PIRSF" id="PIRSF015626">
    <property type="entry name" value="FdhD"/>
    <property type="match status" value="1"/>
</dbReference>
<evidence type="ECO:0000313" key="4">
    <source>
        <dbReference type="EMBL" id="CUK26687.1"/>
    </source>
</evidence>
<dbReference type="GO" id="GO:0097163">
    <property type="term" value="F:sulfur carrier activity"/>
    <property type="evidence" value="ECO:0007669"/>
    <property type="project" value="UniProtKB-UniRule"/>
</dbReference>
<evidence type="ECO:0000313" key="5">
    <source>
        <dbReference type="Proteomes" id="UP000051184"/>
    </source>
</evidence>
<dbReference type="SUPFAM" id="SSF53927">
    <property type="entry name" value="Cytidine deaminase-like"/>
    <property type="match status" value="1"/>
</dbReference>
<keyword evidence="2 3" id="KW-0501">Molybdenum cofactor biosynthesis</keyword>
<protein>
    <recommendedName>
        <fullName evidence="3">Sulfur carrier protein FdhD</fullName>
    </recommendedName>
</protein>
<feature type="active site" description="Cysteine persulfide intermediate" evidence="3">
    <location>
        <position position="114"/>
    </location>
</feature>
<dbReference type="GO" id="GO:0006777">
    <property type="term" value="P:Mo-molybdopterin cofactor biosynthetic process"/>
    <property type="evidence" value="ECO:0007669"/>
    <property type="project" value="UniProtKB-UniRule"/>
</dbReference>
<dbReference type="EMBL" id="CYUE01000020">
    <property type="protein sequence ID" value="CUK26687.1"/>
    <property type="molecule type" value="Genomic_DNA"/>
</dbReference>
<dbReference type="STRING" id="1715691.TA5113_01332"/>
<comment type="function">
    <text evidence="3">Required for formate dehydrogenase (FDH) activity. Acts as a sulfur carrier protein that transfers sulfur from IscS to the molybdenum cofactor prior to its insertion into FDH.</text>
</comment>
<comment type="caution">
    <text evidence="3">Lacks conserved residue(s) required for the propagation of feature annotation.</text>
</comment>
<evidence type="ECO:0000256" key="1">
    <source>
        <dbReference type="ARBA" id="ARBA00022490"/>
    </source>
</evidence>
<evidence type="ECO:0000256" key="3">
    <source>
        <dbReference type="HAMAP-Rule" id="MF_00187"/>
    </source>
</evidence>
<dbReference type="Proteomes" id="UP000051184">
    <property type="component" value="Unassembled WGS sequence"/>
</dbReference>
<dbReference type="Gene3D" id="3.10.20.10">
    <property type="match status" value="1"/>
</dbReference>
<organism evidence="4 5">
    <name type="scientific">Cognatishimia activa</name>
    <dbReference type="NCBI Taxonomy" id="1715691"/>
    <lineage>
        <taxon>Bacteria</taxon>
        <taxon>Pseudomonadati</taxon>
        <taxon>Pseudomonadota</taxon>
        <taxon>Alphaproteobacteria</taxon>
        <taxon>Rhodobacterales</taxon>
        <taxon>Paracoccaceae</taxon>
        <taxon>Cognatishimia</taxon>
    </lineage>
</organism>